<dbReference type="CDD" id="cd18012">
    <property type="entry name" value="DEXQc_arch_SWI2_SNF2"/>
    <property type="match status" value="1"/>
</dbReference>
<evidence type="ECO:0000256" key="2">
    <source>
        <dbReference type="SAM" id="MobiDB-lite"/>
    </source>
</evidence>
<dbReference type="Gene3D" id="3.40.50.10810">
    <property type="entry name" value="Tandem AAA-ATPase domain"/>
    <property type="match status" value="1"/>
</dbReference>
<gene>
    <name evidence="6" type="ORF">MSIBF_A1340001</name>
</gene>
<dbReference type="InterPro" id="IPR001650">
    <property type="entry name" value="Helicase_C-like"/>
</dbReference>
<dbReference type="PANTHER" id="PTHR10799">
    <property type="entry name" value="SNF2/RAD54 HELICASE FAMILY"/>
    <property type="match status" value="1"/>
</dbReference>
<organism evidence="6">
    <name type="scientific">groundwater metagenome</name>
    <dbReference type="NCBI Taxonomy" id="717931"/>
    <lineage>
        <taxon>unclassified sequences</taxon>
        <taxon>metagenomes</taxon>
        <taxon>ecological metagenomes</taxon>
    </lineage>
</organism>
<dbReference type="Pfam" id="PF00271">
    <property type="entry name" value="Helicase_C"/>
    <property type="match status" value="1"/>
</dbReference>
<dbReference type="SMART" id="SM00487">
    <property type="entry name" value="DEXDc"/>
    <property type="match status" value="1"/>
</dbReference>
<feature type="compositionally biased region" description="Basic and acidic residues" evidence="2">
    <location>
        <begin position="105"/>
        <end position="121"/>
    </location>
</feature>
<evidence type="ECO:0000313" key="6">
    <source>
        <dbReference type="EMBL" id="CEG11246.1"/>
    </source>
</evidence>
<dbReference type="EMBL" id="CCXY01000040">
    <property type="protein sequence ID" value="CEG11246.1"/>
    <property type="molecule type" value="Genomic_DNA"/>
</dbReference>
<feature type="domain" description="Helicase ATP-binding" evidence="4">
    <location>
        <begin position="758"/>
        <end position="919"/>
    </location>
</feature>
<sequence>MDLNNLTENKIGAYANSTNIFERGKRYYYNGNIKFMNVTEGGKKINALVEGHYGTYDVIITFVKNTIHSNCSCPYEGKGCKHVVAVLLKFLYEYDDTINDNSNRPSEENAPDKENKGDNKEEDSWNFALKDIIKYTSKEAVSDAFDILEKKKMEIKSVTDREILTEIDENTTAVYSWETRNIRSKIKVHIYRRGFDNIFSLYARCSCHFQYEHSRCKHVAASLLALFTQKNKKQISEVKEEFMSEIRAEQFYNFISEVDSILPEKPKINHEKRYLFYFNAEKHTSEYGSYFFISIVKEGILKSGAPGRPSDATLKIIREYYDTIPANRRKIFDLFITNLEHEKRYLTSSEKLVETKFEEIGSSRLLTEMRNLYNEDPQAFQNCIFYNEKGEIEINISEDKNREKAVLRVTINKGEEKFRINKTNVDFLGKDPLWVSIYDDKKNNFILFEIECPYIKIIKSISQFSDAEIELGQLNDIIEKYYDKLSKIGKVTLPRAYEIEEQNFEPIPRLYLRDYSESFGIELRFIYDKHEVLYTNRQDIVFKNEKGKIIRVPRNREKEKEYFKVLLVHHTAERGDLLIPVIEPYLWLTDVSNDLIAKGYEIYGKSELVNNKISSEEPKLKLEISSGIDWFDLKGDISFGKESVSFTQILSSINSNERFIKLSDGRRGVIPKKWLDKLSSITGLLEQDEKNETMRASRSQIAIIEALLDISEISKADEKFKEIRAKFSDFKEIKHIPLPKKLNGELRAYQKAGYDWLQFLKEFGLGGCLADEMGLGKTVQALSLLLYEKEHGVKMPSLVIVPASLVFNWVNEIRKFTPSLNVYVHHGLERVRDSTKIWKTNADIILTTYATLRNDTDMFKDKDFHYVILDESQSIKNPLSKTTEEIYKLKSKHKLAMTGTPIENNSLELWSQFAFLNPGLLGNIKYFKETFAKSIEKNKDEHKTNALKDIINPFLLMRKKEMVAKELPEKQIFTSYCEMDPEQREIYEAWKCKIKKEIEDAINAGGFMKSRFKILQGLIKLRQICNHPVLVDERYTGGSGKLNMLMKQIEEVIAGGHKVLVFSSFVKMLHVFRNEFERKGIKFSYLDGSTTNRKAVVEQFQNDSNISAFLISLKAGGLGLNLTEADYVFIVDPWWNPAAEMQAMDRTHRIGQNKNIFVYKTITKDSIEEKILTLQESKLNLVKNVIAVDEGIFKKLGREDIEKLFV</sequence>
<dbReference type="PROSITE" id="PS51194">
    <property type="entry name" value="HELICASE_CTER"/>
    <property type="match status" value="1"/>
</dbReference>
<feature type="domain" description="SWIM-type" evidence="3">
    <location>
        <begin position="186"/>
        <end position="227"/>
    </location>
</feature>
<dbReference type="InterPro" id="IPR014001">
    <property type="entry name" value="Helicase_ATP-bd"/>
</dbReference>
<dbReference type="SUPFAM" id="SSF52540">
    <property type="entry name" value="P-loop containing nucleoside triphosphate hydrolases"/>
    <property type="match status" value="2"/>
</dbReference>
<evidence type="ECO:0000256" key="1">
    <source>
        <dbReference type="ARBA" id="ARBA00022801"/>
    </source>
</evidence>
<reference evidence="6" key="1">
    <citation type="submission" date="2014-09" db="EMBL/GenBank/DDBJ databases">
        <authorList>
            <person name="Probst J Alexander"/>
        </authorList>
    </citation>
    <scope>NUCLEOTIDE SEQUENCE</scope>
</reference>
<dbReference type="AlphaFoldDB" id="A0A098E6Z8"/>
<feature type="domain" description="SWIM-type" evidence="3">
    <location>
        <begin position="56"/>
        <end position="91"/>
    </location>
</feature>
<dbReference type="Pfam" id="PF04434">
    <property type="entry name" value="SWIM"/>
    <property type="match status" value="2"/>
</dbReference>
<dbReference type="CDD" id="cd18793">
    <property type="entry name" value="SF2_C_SNF"/>
    <property type="match status" value="1"/>
</dbReference>
<dbReference type="GO" id="GO:0005524">
    <property type="term" value="F:ATP binding"/>
    <property type="evidence" value="ECO:0007669"/>
    <property type="project" value="InterPro"/>
</dbReference>
<dbReference type="InterPro" id="IPR007527">
    <property type="entry name" value="Znf_SWIM"/>
</dbReference>
<keyword evidence="1" id="KW-0378">Hydrolase</keyword>
<dbReference type="Pfam" id="PF00176">
    <property type="entry name" value="SNF2-rel_dom"/>
    <property type="match status" value="1"/>
</dbReference>
<evidence type="ECO:0000259" key="3">
    <source>
        <dbReference type="PROSITE" id="PS50966"/>
    </source>
</evidence>
<proteinExistence type="predicted"/>
<evidence type="ECO:0000259" key="5">
    <source>
        <dbReference type="PROSITE" id="PS51194"/>
    </source>
</evidence>
<feature type="region of interest" description="Disordered" evidence="2">
    <location>
        <begin position="101"/>
        <end position="121"/>
    </location>
</feature>
<dbReference type="GO" id="GO:0016787">
    <property type="term" value="F:hydrolase activity"/>
    <property type="evidence" value="ECO:0007669"/>
    <property type="project" value="UniProtKB-KW"/>
</dbReference>
<dbReference type="GO" id="GO:0008270">
    <property type="term" value="F:zinc ion binding"/>
    <property type="evidence" value="ECO:0007669"/>
    <property type="project" value="InterPro"/>
</dbReference>
<dbReference type="Gene3D" id="3.40.50.300">
    <property type="entry name" value="P-loop containing nucleotide triphosphate hydrolases"/>
    <property type="match status" value="1"/>
</dbReference>
<dbReference type="InterPro" id="IPR038718">
    <property type="entry name" value="SNF2-like_sf"/>
</dbReference>
<dbReference type="PROSITE" id="PS51192">
    <property type="entry name" value="HELICASE_ATP_BIND_1"/>
    <property type="match status" value="1"/>
</dbReference>
<accession>A0A098E6Z8</accession>
<dbReference type="SMART" id="SM00490">
    <property type="entry name" value="HELICc"/>
    <property type="match status" value="1"/>
</dbReference>
<protein>
    <submittedName>
        <fullName evidence="6">Putative SNF2-related protein</fullName>
    </submittedName>
</protein>
<dbReference type="InterPro" id="IPR000330">
    <property type="entry name" value="SNF2_N"/>
</dbReference>
<evidence type="ECO:0000259" key="4">
    <source>
        <dbReference type="PROSITE" id="PS51192"/>
    </source>
</evidence>
<feature type="domain" description="Helicase C-terminal" evidence="5">
    <location>
        <begin position="1041"/>
        <end position="1186"/>
    </location>
</feature>
<dbReference type="InterPro" id="IPR049730">
    <property type="entry name" value="SNF2/RAD54-like_C"/>
</dbReference>
<dbReference type="PROSITE" id="PS50966">
    <property type="entry name" value="ZF_SWIM"/>
    <property type="match status" value="2"/>
</dbReference>
<dbReference type="InterPro" id="IPR027417">
    <property type="entry name" value="P-loop_NTPase"/>
</dbReference>
<name>A0A098E6Z8_9ZZZZ</name>